<keyword evidence="1" id="KW-0378">Hydrolase</keyword>
<dbReference type="SFLD" id="SFLDS00003">
    <property type="entry name" value="Haloacid_Dehalogenase"/>
    <property type="match status" value="1"/>
</dbReference>
<dbReference type="PRINTS" id="PR00413">
    <property type="entry name" value="HADHALOGNASE"/>
</dbReference>
<dbReference type="GeneID" id="78371602"/>
<dbReference type="Proteomes" id="UP000032336">
    <property type="component" value="Unassembled WGS sequence"/>
</dbReference>
<dbReference type="InterPro" id="IPR023198">
    <property type="entry name" value="PGP-like_dom2"/>
</dbReference>
<dbReference type="InterPro" id="IPR006439">
    <property type="entry name" value="HAD-SF_hydro_IA"/>
</dbReference>
<dbReference type="Gene3D" id="3.40.50.1000">
    <property type="entry name" value="HAD superfamily/HAD-like"/>
    <property type="match status" value="1"/>
</dbReference>
<dbReference type="GO" id="GO:0008967">
    <property type="term" value="F:phosphoglycolate phosphatase activity"/>
    <property type="evidence" value="ECO:0007669"/>
    <property type="project" value="UniProtKB-EC"/>
</dbReference>
<dbReference type="Gene3D" id="1.10.150.240">
    <property type="entry name" value="Putative phosphatase, domain 2"/>
    <property type="match status" value="1"/>
</dbReference>
<dbReference type="STRING" id="1121877.FEAC_02570"/>
<dbReference type="Pfam" id="PF00702">
    <property type="entry name" value="Hydrolase"/>
    <property type="match status" value="1"/>
</dbReference>
<dbReference type="SFLD" id="SFLDG01129">
    <property type="entry name" value="C1.5:_HAD__Beta-PGM__Phosphata"/>
    <property type="match status" value="1"/>
</dbReference>
<accession>A0A0D8FXE2</accession>
<dbReference type="EMBL" id="JXUW01000002">
    <property type="protein sequence ID" value="KJE77885.1"/>
    <property type="molecule type" value="Genomic_DNA"/>
</dbReference>
<sequence length="224" mass="25155">MRADSTTPAASTEAIVFDLGGVFIEWNPRNLYRKLIPSEAVMEHFLETICTPTWHLQLDAGVSFTTAAEPLMAKHRPLRSLIQAYNDRFDEMWGAPSSALVQMLAEIQLSGVPTYAATNWPGEYWKLALDTFPFLRSFDGALVSGLIGVTKPSPAFYQTLTTTFSLTPARTLFIDDRLDNVYAASKAGYRTHQFLDNLDLRTFLLENGLSINQGDVDEDDRPRW</sequence>
<dbReference type="InterPro" id="IPR023214">
    <property type="entry name" value="HAD_sf"/>
</dbReference>
<dbReference type="InterPro" id="IPR036412">
    <property type="entry name" value="HAD-like_sf"/>
</dbReference>
<dbReference type="EC" id="3.1.3.18" evidence="1"/>
<dbReference type="eggNOG" id="COG0637">
    <property type="taxonomic scope" value="Bacteria"/>
</dbReference>
<gene>
    <name evidence="1" type="primary">gph</name>
    <name evidence="1" type="ORF">FEAC_02570</name>
</gene>
<dbReference type="NCBIfam" id="TIGR01509">
    <property type="entry name" value="HAD-SF-IA-v3"/>
    <property type="match status" value="1"/>
</dbReference>
<dbReference type="RefSeq" id="WP_052565138.1">
    <property type="nucleotide sequence ID" value="NZ_JQKF01000002.1"/>
</dbReference>
<dbReference type="PANTHER" id="PTHR43611:SF3">
    <property type="entry name" value="FLAVIN MONONUCLEOTIDE HYDROLASE 1, CHLOROPLATIC"/>
    <property type="match status" value="1"/>
</dbReference>
<reference evidence="1 2" key="1">
    <citation type="submission" date="2015-01" db="EMBL/GenBank/DDBJ databases">
        <title>Draft genome of the acidophilic iron oxidizer Ferrimicrobium acidiphilum strain T23.</title>
        <authorList>
            <person name="Poehlein A."/>
            <person name="Eisen S."/>
            <person name="Schloemann M."/>
            <person name="Johnson B.D."/>
            <person name="Daniel R."/>
            <person name="Muehling M."/>
        </authorList>
    </citation>
    <scope>NUCLEOTIDE SEQUENCE [LARGE SCALE GENOMIC DNA]</scope>
    <source>
        <strain evidence="1 2">T23</strain>
    </source>
</reference>
<dbReference type="PANTHER" id="PTHR43611">
    <property type="entry name" value="ALPHA-D-GLUCOSE 1-PHOSPHATE PHOSPHATASE"/>
    <property type="match status" value="1"/>
</dbReference>
<protein>
    <submittedName>
        <fullName evidence="1">Phosphoglycolate phosphatase</fullName>
        <ecNumber evidence="1">3.1.3.18</ecNumber>
    </submittedName>
</protein>
<comment type="caution">
    <text evidence="1">The sequence shown here is derived from an EMBL/GenBank/DDBJ whole genome shotgun (WGS) entry which is preliminary data.</text>
</comment>
<dbReference type="OrthoDB" id="9797415at2"/>
<evidence type="ECO:0000313" key="1">
    <source>
        <dbReference type="EMBL" id="KJE77885.1"/>
    </source>
</evidence>
<dbReference type="AlphaFoldDB" id="A0A0D8FXE2"/>
<dbReference type="CDD" id="cd02603">
    <property type="entry name" value="HAD_sEH-N_like"/>
    <property type="match status" value="1"/>
</dbReference>
<keyword evidence="2" id="KW-1185">Reference proteome</keyword>
<dbReference type="SUPFAM" id="SSF56784">
    <property type="entry name" value="HAD-like"/>
    <property type="match status" value="1"/>
</dbReference>
<proteinExistence type="predicted"/>
<name>A0A0D8FXE2_9ACTN</name>
<evidence type="ECO:0000313" key="2">
    <source>
        <dbReference type="Proteomes" id="UP000032336"/>
    </source>
</evidence>
<organism evidence="1 2">
    <name type="scientific">Ferrimicrobium acidiphilum DSM 19497</name>
    <dbReference type="NCBI Taxonomy" id="1121877"/>
    <lineage>
        <taxon>Bacteria</taxon>
        <taxon>Bacillati</taxon>
        <taxon>Actinomycetota</taxon>
        <taxon>Acidimicrobiia</taxon>
        <taxon>Acidimicrobiales</taxon>
        <taxon>Acidimicrobiaceae</taxon>
        <taxon>Ferrimicrobium</taxon>
    </lineage>
</organism>